<reference evidence="2" key="1">
    <citation type="journal article" date="2019" name="Int. J. Syst. Evol. Microbiol.">
        <title>The Global Catalogue of Microorganisms (GCM) 10K type strain sequencing project: providing services to taxonomists for standard genome sequencing and annotation.</title>
        <authorList>
            <consortium name="The Broad Institute Genomics Platform"/>
            <consortium name="The Broad Institute Genome Sequencing Center for Infectious Disease"/>
            <person name="Wu L."/>
            <person name="Ma J."/>
        </authorList>
    </citation>
    <scope>NUCLEOTIDE SEQUENCE [LARGE SCALE GENOMIC DNA]</scope>
    <source>
        <strain evidence="2">JCM 3146</strain>
    </source>
</reference>
<gene>
    <name evidence="1" type="ORF">GCM10010151_21800</name>
</gene>
<proteinExistence type="predicted"/>
<protein>
    <submittedName>
        <fullName evidence="1">Uncharacterized protein</fullName>
    </submittedName>
</protein>
<sequence>MTSPAHVREGEGVRAGRARWPWPAFPTRTFHVHPARWSPLVCDFRHYFGLERRLGRTFRAEY</sequence>
<dbReference type="Proteomes" id="UP001501822">
    <property type="component" value="Unassembled WGS sequence"/>
</dbReference>
<comment type="caution">
    <text evidence="1">The sequence shown here is derived from an EMBL/GenBank/DDBJ whole genome shotgun (WGS) entry which is preliminary data.</text>
</comment>
<name>A0ABP3G296_9ACTN</name>
<evidence type="ECO:0000313" key="1">
    <source>
        <dbReference type="EMBL" id="GAA0331585.1"/>
    </source>
</evidence>
<keyword evidence="2" id="KW-1185">Reference proteome</keyword>
<organism evidence="1 2">
    <name type="scientific">Actinoallomurus spadix</name>
    <dbReference type="NCBI Taxonomy" id="79912"/>
    <lineage>
        <taxon>Bacteria</taxon>
        <taxon>Bacillati</taxon>
        <taxon>Actinomycetota</taxon>
        <taxon>Actinomycetes</taxon>
        <taxon>Streptosporangiales</taxon>
        <taxon>Thermomonosporaceae</taxon>
        <taxon>Actinoallomurus</taxon>
    </lineage>
</organism>
<evidence type="ECO:0000313" key="2">
    <source>
        <dbReference type="Proteomes" id="UP001501822"/>
    </source>
</evidence>
<dbReference type="EMBL" id="BAAABM010000016">
    <property type="protein sequence ID" value="GAA0331585.1"/>
    <property type="molecule type" value="Genomic_DNA"/>
</dbReference>
<dbReference type="RefSeq" id="WP_252805400.1">
    <property type="nucleotide sequence ID" value="NZ_BAAABM010000016.1"/>
</dbReference>
<accession>A0ABP3G296</accession>